<protein>
    <submittedName>
        <fullName evidence="7">Type IV secretion system protein</fullName>
    </submittedName>
</protein>
<accession>A0A742QWL2</accession>
<feature type="transmembrane region" description="Helical" evidence="6">
    <location>
        <begin position="33"/>
        <end position="54"/>
    </location>
</feature>
<feature type="transmembrane region" description="Helical" evidence="6">
    <location>
        <begin position="205"/>
        <end position="227"/>
    </location>
</feature>
<dbReference type="InterPro" id="IPR007688">
    <property type="entry name" value="Conjugal_tfr_TrbL/VirB6"/>
</dbReference>
<evidence type="ECO:0000256" key="1">
    <source>
        <dbReference type="ARBA" id="ARBA00004141"/>
    </source>
</evidence>
<feature type="compositionally biased region" description="Low complexity" evidence="5">
    <location>
        <begin position="316"/>
        <end position="332"/>
    </location>
</feature>
<feature type="transmembrane region" description="Helical" evidence="6">
    <location>
        <begin position="66"/>
        <end position="85"/>
    </location>
</feature>
<feature type="compositionally biased region" description="Gly residues" evidence="5">
    <location>
        <begin position="304"/>
        <end position="315"/>
    </location>
</feature>
<evidence type="ECO:0000256" key="3">
    <source>
        <dbReference type="ARBA" id="ARBA00022989"/>
    </source>
</evidence>
<feature type="region of interest" description="Disordered" evidence="5">
    <location>
        <begin position="304"/>
        <end position="341"/>
    </location>
</feature>
<feature type="transmembrane region" description="Helical" evidence="6">
    <location>
        <begin position="173"/>
        <end position="193"/>
    </location>
</feature>
<comment type="caution">
    <text evidence="7">The sequence shown here is derived from an EMBL/GenBank/DDBJ whole genome shotgun (WGS) entry which is preliminary data.</text>
</comment>
<keyword evidence="3 6" id="KW-1133">Transmembrane helix</keyword>
<dbReference type="Pfam" id="PF04610">
    <property type="entry name" value="TrbL"/>
    <property type="match status" value="1"/>
</dbReference>
<keyword evidence="2 6" id="KW-0812">Transmembrane</keyword>
<feature type="transmembrane region" description="Helical" evidence="6">
    <location>
        <begin position="144"/>
        <end position="166"/>
    </location>
</feature>
<dbReference type="AlphaFoldDB" id="A0A742QWL2"/>
<sequence>MSGFTVVTTLFDTIDKVLNSAVASNVSTLISEATPVVAIFLTISLMVRGVYSALNPGGGEPLSELIRQYVTIAIILSFATAGGLYQSDILGLIQTLPDTLATKLQGLSSTPYTGIAGLIDGATTNCIEAIKTQFDGAGISANGLMSLVIGIILLIATIAITGLGAGFVLMAKVLLYVVLSLGPLAIFCLLWKPTAGVFSRWVGNVINYSLVIVILALVFGLLMTLFANMISGFINGDGVFDALSTVLGMCLLTVVAVLVLFQVPQVASSFGAGIHAHIGDAARAAMMSGSTMGRMSNILANGIGGKSGSPGGGSGANPTASSSNSGSGLTGKARGSRGKAA</sequence>
<proteinExistence type="predicted"/>
<dbReference type="GO" id="GO:0016020">
    <property type="term" value="C:membrane"/>
    <property type="evidence" value="ECO:0007669"/>
    <property type="project" value="UniProtKB-SubCell"/>
</dbReference>
<gene>
    <name evidence="7" type="ORF">G9B28_004811</name>
</gene>
<evidence type="ECO:0000256" key="2">
    <source>
        <dbReference type="ARBA" id="ARBA00022692"/>
    </source>
</evidence>
<feature type="transmembrane region" description="Helical" evidence="6">
    <location>
        <begin position="239"/>
        <end position="261"/>
    </location>
</feature>
<reference evidence="7" key="1">
    <citation type="journal article" date="2018" name="Genome Biol.">
        <title>SKESA: strategic k-mer extension for scrupulous assemblies.</title>
        <authorList>
            <person name="Souvorov A."/>
            <person name="Agarwala R."/>
            <person name="Lipman D.J."/>
        </authorList>
    </citation>
    <scope>NUCLEOTIDE SEQUENCE</scope>
    <source>
        <strain evidence="7">MA.CK_03/00002854</strain>
    </source>
</reference>
<reference evidence="7" key="2">
    <citation type="submission" date="2020-02" db="EMBL/GenBank/DDBJ databases">
        <authorList>
            <consortium name="NCBI Pathogen Detection Project"/>
        </authorList>
    </citation>
    <scope>NUCLEOTIDE SEQUENCE</scope>
    <source>
        <strain evidence="7">MA.CK_03/00002854</strain>
    </source>
</reference>
<keyword evidence="4 6" id="KW-0472">Membrane</keyword>
<organism evidence="7">
    <name type="scientific">Salmonella enterica</name>
    <name type="common">Salmonella choleraesuis</name>
    <dbReference type="NCBI Taxonomy" id="28901"/>
    <lineage>
        <taxon>Bacteria</taxon>
        <taxon>Pseudomonadati</taxon>
        <taxon>Pseudomonadota</taxon>
        <taxon>Gammaproteobacteria</taxon>
        <taxon>Enterobacterales</taxon>
        <taxon>Enterobacteriaceae</taxon>
        <taxon>Salmonella</taxon>
    </lineage>
</organism>
<dbReference type="EMBL" id="DAAUKG010000016">
    <property type="protein sequence ID" value="HAF1577697.1"/>
    <property type="molecule type" value="Genomic_DNA"/>
</dbReference>
<evidence type="ECO:0000256" key="6">
    <source>
        <dbReference type="SAM" id="Phobius"/>
    </source>
</evidence>
<evidence type="ECO:0000256" key="4">
    <source>
        <dbReference type="ARBA" id="ARBA00023136"/>
    </source>
</evidence>
<evidence type="ECO:0000256" key="5">
    <source>
        <dbReference type="SAM" id="MobiDB-lite"/>
    </source>
</evidence>
<dbReference type="GO" id="GO:0030255">
    <property type="term" value="P:protein secretion by the type IV secretion system"/>
    <property type="evidence" value="ECO:0007669"/>
    <property type="project" value="InterPro"/>
</dbReference>
<evidence type="ECO:0000313" key="7">
    <source>
        <dbReference type="EMBL" id="HAF1577697.1"/>
    </source>
</evidence>
<comment type="subcellular location">
    <subcellularLocation>
        <location evidence="1">Membrane</location>
        <topology evidence="1">Multi-pass membrane protein</topology>
    </subcellularLocation>
</comment>
<name>A0A742QWL2_SALER</name>